<name>A0ABU2GL29_9EURY</name>
<sequence>METTKPTTKSNVETVQGLYQSFADGDIDAVVDTWAPDIELIESEGLVGSGTFRGVDEILENVFSGLANDWKDVSVVPERYIDGGKSVVALIVWSGTNVRTGKSTKFRGAHVFDFEDGKITRWTSYADSALFNEAHRA</sequence>
<accession>A0ABU2GL29</accession>
<evidence type="ECO:0000313" key="3">
    <source>
        <dbReference type="Proteomes" id="UP001257060"/>
    </source>
</evidence>
<dbReference type="InterPro" id="IPR032710">
    <property type="entry name" value="NTF2-like_dom_sf"/>
</dbReference>
<evidence type="ECO:0000259" key="1">
    <source>
        <dbReference type="Pfam" id="PF12680"/>
    </source>
</evidence>
<comment type="caution">
    <text evidence="2">The sequence shown here is derived from an EMBL/GenBank/DDBJ whole genome shotgun (WGS) entry which is preliminary data.</text>
</comment>
<dbReference type="EMBL" id="JAMQOP010000005">
    <property type="protein sequence ID" value="MDS0300994.1"/>
    <property type="molecule type" value="Genomic_DNA"/>
</dbReference>
<dbReference type="Proteomes" id="UP001257060">
    <property type="component" value="Unassembled WGS sequence"/>
</dbReference>
<dbReference type="InterPro" id="IPR037401">
    <property type="entry name" value="SnoaL-like"/>
</dbReference>
<proteinExistence type="predicted"/>
<keyword evidence="3" id="KW-1185">Reference proteome</keyword>
<organism evidence="2 3">
    <name type="scientific">Halogeometricum salsisoli</name>
    <dbReference type="NCBI Taxonomy" id="2950536"/>
    <lineage>
        <taxon>Archaea</taxon>
        <taxon>Methanobacteriati</taxon>
        <taxon>Methanobacteriota</taxon>
        <taxon>Stenosarchaea group</taxon>
        <taxon>Halobacteria</taxon>
        <taxon>Halobacteriales</taxon>
        <taxon>Haloferacaceae</taxon>
        <taxon>Halogeometricum</taxon>
    </lineage>
</organism>
<feature type="domain" description="SnoaL-like" evidence="1">
    <location>
        <begin position="15"/>
        <end position="122"/>
    </location>
</feature>
<dbReference type="Pfam" id="PF12680">
    <property type="entry name" value="SnoaL_2"/>
    <property type="match status" value="1"/>
</dbReference>
<dbReference type="RefSeq" id="WP_310925919.1">
    <property type="nucleotide sequence ID" value="NZ_JAMQOP010000005.1"/>
</dbReference>
<dbReference type="PANTHER" id="PTHR41252">
    <property type="entry name" value="BLR2505 PROTEIN"/>
    <property type="match status" value="1"/>
</dbReference>
<gene>
    <name evidence="2" type="ORF">NDI76_19815</name>
</gene>
<dbReference type="Gene3D" id="3.10.450.50">
    <property type="match status" value="1"/>
</dbReference>
<protein>
    <submittedName>
        <fullName evidence="2">Nuclear transport factor 2 family protein</fullName>
    </submittedName>
</protein>
<dbReference type="SUPFAM" id="SSF54427">
    <property type="entry name" value="NTF2-like"/>
    <property type="match status" value="1"/>
</dbReference>
<evidence type="ECO:0000313" key="2">
    <source>
        <dbReference type="EMBL" id="MDS0300994.1"/>
    </source>
</evidence>
<dbReference type="PANTHER" id="PTHR41252:SF1">
    <property type="entry name" value="BLR2505 PROTEIN"/>
    <property type="match status" value="1"/>
</dbReference>
<reference evidence="2 3" key="1">
    <citation type="submission" date="2022-06" db="EMBL/GenBank/DDBJ databases">
        <title>Halogeometricum sp. a new haloarchaeum isolate from saline soil.</title>
        <authorList>
            <person name="Strakova D."/>
            <person name="Galisteo C."/>
            <person name="Sanchez-Porro C."/>
            <person name="Ventosa A."/>
        </authorList>
    </citation>
    <scope>NUCLEOTIDE SEQUENCE [LARGE SCALE GENOMIC DNA]</scope>
    <source>
        <strain evidence="2 3">S1BR25-6</strain>
    </source>
</reference>